<dbReference type="Gene3D" id="2.40.50.140">
    <property type="entry name" value="Nucleic acid-binding proteins"/>
    <property type="match status" value="2"/>
</dbReference>
<keyword evidence="1" id="KW-0238">DNA-binding</keyword>
<dbReference type="SUPFAM" id="SSF50249">
    <property type="entry name" value="Nucleic acid-binding proteins"/>
    <property type="match status" value="2"/>
</dbReference>
<evidence type="ECO:0000259" key="2">
    <source>
        <dbReference type="Pfam" id="PF02721"/>
    </source>
</evidence>
<evidence type="ECO:0000313" key="5">
    <source>
        <dbReference type="Proteomes" id="UP000836841"/>
    </source>
</evidence>
<reference evidence="4 5" key="1">
    <citation type="submission" date="2022-03" db="EMBL/GenBank/DDBJ databases">
        <authorList>
            <person name="Nunn A."/>
            <person name="Chopra R."/>
            <person name="Nunn A."/>
            <person name="Contreras Garrido A."/>
        </authorList>
    </citation>
    <scope>NUCLEOTIDE SEQUENCE [LARGE SCALE GENOMIC DNA]</scope>
</reference>
<keyword evidence="5" id="KW-1185">Reference proteome</keyword>
<dbReference type="Pfam" id="PF02721">
    <property type="entry name" value="DUF223"/>
    <property type="match status" value="1"/>
</dbReference>
<dbReference type="EMBL" id="OU466857">
    <property type="protein sequence ID" value="CAH2035028.1"/>
    <property type="molecule type" value="Genomic_DNA"/>
</dbReference>
<dbReference type="InterPro" id="IPR012340">
    <property type="entry name" value="NA-bd_OB-fold"/>
</dbReference>
<organism evidence="4 5">
    <name type="scientific">Thlaspi arvense</name>
    <name type="common">Field penny-cress</name>
    <dbReference type="NCBI Taxonomy" id="13288"/>
    <lineage>
        <taxon>Eukaryota</taxon>
        <taxon>Viridiplantae</taxon>
        <taxon>Streptophyta</taxon>
        <taxon>Embryophyta</taxon>
        <taxon>Tracheophyta</taxon>
        <taxon>Spermatophyta</taxon>
        <taxon>Magnoliopsida</taxon>
        <taxon>eudicotyledons</taxon>
        <taxon>Gunneridae</taxon>
        <taxon>Pentapetalae</taxon>
        <taxon>rosids</taxon>
        <taxon>malvids</taxon>
        <taxon>Brassicales</taxon>
        <taxon>Brassicaceae</taxon>
        <taxon>Thlaspideae</taxon>
        <taxon>Thlaspi</taxon>
    </lineage>
</organism>
<dbReference type="CDD" id="cd04480">
    <property type="entry name" value="RPA1_DBD_A_like"/>
    <property type="match status" value="1"/>
</dbReference>
<dbReference type="Proteomes" id="UP000836841">
    <property type="component" value="Chromosome 1"/>
</dbReference>
<feature type="domain" description="Replication protein A OB" evidence="3">
    <location>
        <begin position="86"/>
        <end position="174"/>
    </location>
</feature>
<dbReference type="PANTHER" id="PTHR47165:SF4">
    <property type="entry name" value="OS03G0429900 PROTEIN"/>
    <property type="match status" value="1"/>
</dbReference>
<proteinExistence type="predicted"/>
<dbReference type="AlphaFoldDB" id="A0AAU9RBJ7"/>
<dbReference type="GO" id="GO:0003677">
    <property type="term" value="F:DNA binding"/>
    <property type="evidence" value="ECO:0007669"/>
    <property type="project" value="UniProtKB-KW"/>
</dbReference>
<protein>
    <recommendedName>
        <fullName evidence="6">DUF223 domain-containing protein</fullName>
    </recommendedName>
</protein>
<dbReference type="PANTHER" id="PTHR47165">
    <property type="entry name" value="OS03G0429900 PROTEIN"/>
    <property type="match status" value="1"/>
</dbReference>
<sequence>MMGTRIHCSIKKQHLKRYDNHLSVGSWKFIEEFNVTNSIGQYRTTKHCYRISFVKDTIVSNYVTVSDSEFLDLVRFSQIHEGIQNQSILCDVLGQIVNVGQLSTMHVNNKEAKKIDFELRDEHDMRLSCTLWGNFANQILEATSKSETEKLICLIRFGKIKEFRDVKSVSNAFDASLVIINPSGSQIDNFVHTLPDDGLALTVLETKPKKEILAKTEDYWNQFPMVTVAELKELTKVQAASEGYGYNK</sequence>
<accession>A0AAU9RBJ7</accession>
<dbReference type="CDD" id="cd04481">
    <property type="entry name" value="RPA1_DBD_B_like"/>
    <property type="match status" value="1"/>
</dbReference>
<evidence type="ECO:0008006" key="6">
    <source>
        <dbReference type="Google" id="ProtNLM"/>
    </source>
</evidence>
<dbReference type="InterPro" id="IPR031657">
    <property type="entry name" value="REPA_OB_2"/>
</dbReference>
<feature type="domain" description="Replication protein A 70 kDa DNA-binding subunit B/D first OB fold" evidence="2">
    <location>
        <begin position="2"/>
        <end position="60"/>
    </location>
</feature>
<evidence type="ECO:0000313" key="4">
    <source>
        <dbReference type="EMBL" id="CAH2035028.1"/>
    </source>
</evidence>
<dbReference type="InterPro" id="IPR003871">
    <property type="entry name" value="RFA1B/D_OB_1st"/>
</dbReference>
<evidence type="ECO:0000256" key="1">
    <source>
        <dbReference type="ARBA" id="ARBA00023125"/>
    </source>
</evidence>
<dbReference type="Pfam" id="PF16900">
    <property type="entry name" value="REPA_OB_2"/>
    <property type="match status" value="1"/>
</dbReference>
<gene>
    <name evidence="4" type="ORF">TAV2_LOCUS477</name>
</gene>
<name>A0AAU9RBJ7_THLAR</name>
<evidence type="ECO:0000259" key="3">
    <source>
        <dbReference type="Pfam" id="PF16900"/>
    </source>
</evidence>